<keyword evidence="6 7" id="KW-0482">Metalloprotease</keyword>
<evidence type="ECO:0000256" key="4">
    <source>
        <dbReference type="ARBA" id="ARBA00022801"/>
    </source>
</evidence>
<dbReference type="InterPro" id="IPR023612">
    <property type="entry name" value="Peptidase_M4"/>
</dbReference>
<keyword evidence="10" id="KW-1185">Reference proteome</keyword>
<comment type="similarity">
    <text evidence="1 7">Belongs to the peptidase M4 family.</text>
</comment>
<keyword evidence="3" id="KW-0479">Metal-binding</keyword>
<dbReference type="InterPro" id="IPR001570">
    <property type="entry name" value="Peptidase_M4_C_domain"/>
</dbReference>
<dbReference type="RefSeq" id="WP_246465795.1">
    <property type="nucleotide sequence ID" value="NZ_JACHMN010000001.1"/>
</dbReference>
<dbReference type="Pfam" id="PF01483">
    <property type="entry name" value="P_proprotein"/>
    <property type="match status" value="1"/>
</dbReference>
<evidence type="ECO:0000259" key="8">
    <source>
        <dbReference type="PROSITE" id="PS51829"/>
    </source>
</evidence>
<dbReference type="PANTHER" id="PTHR33794">
    <property type="entry name" value="BACILLOLYSIN"/>
    <property type="match status" value="1"/>
</dbReference>
<dbReference type="InterPro" id="IPR027268">
    <property type="entry name" value="Peptidase_M4/M1_CTD_sf"/>
</dbReference>
<dbReference type="SUPFAM" id="SSF49785">
    <property type="entry name" value="Galactose-binding domain-like"/>
    <property type="match status" value="1"/>
</dbReference>
<dbReference type="EMBL" id="JACHMN010000001">
    <property type="protein sequence ID" value="MBB5866915.1"/>
    <property type="molecule type" value="Genomic_DNA"/>
</dbReference>
<dbReference type="PROSITE" id="PS51829">
    <property type="entry name" value="P_HOMO_B"/>
    <property type="match status" value="1"/>
</dbReference>
<organism evidence="9 10">
    <name type="scientific">Allocatelliglobosispora scoriae</name>
    <dbReference type="NCBI Taxonomy" id="643052"/>
    <lineage>
        <taxon>Bacteria</taxon>
        <taxon>Bacillati</taxon>
        <taxon>Actinomycetota</taxon>
        <taxon>Actinomycetes</taxon>
        <taxon>Micromonosporales</taxon>
        <taxon>Micromonosporaceae</taxon>
        <taxon>Allocatelliglobosispora</taxon>
    </lineage>
</organism>
<dbReference type="InterPro" id="IPR013856">
    <property type="entry name" value="Peptidase_M4_domain"/>
</dbReference>
<dbReference type="Pfam" id="PF02868">
    <property type="entry name" value="Peptidase_M4_C"/>
    <property type="match status" value="1"/>
</dbReference>
<dbReference type="Gene3D" id="2.60.120.260">
    <property type="entry name" value="Galactose-binding domain-like"/>
    <property type="match status" value="1"/>
</dbReference>
<comment type="function">
    <text evidence="7">Extracellular zinc metalloprotease.</text>
</comment>
<gene>
    <name evidence="9" type="ORF">F4553_000294</name>
</gene>
<comment type="cofactor">
    <cofactor evidence="7">
        <name>Zn(2+)</name>
        <dbReference type="ChEBI" id="CHEBI:29105"/>
    </cofactor>
</comment>
<dbReference type="GO" id="GO:0004252">
    <property type="term" value="F:serine-type endopeptidase activity"/>
    <property type="evidence" value="ECO:0007669"/>
    <property type="project" value="InterPro"/>
</dbReference>
<comment type="subcellular location">
    <subcellularLocation>
        <location evidence="7">Secreted</location>
    </subcellularLocation>
</comment>
<evidence type="ECO:0000256" key="7">
    <source>
        <dbReference type="RuleBase" id="RU366073"/>
    </source>
</evidence>
<dbReference type="Proteomes" id="UP000587527">
    <property type="component" value="Unassembled WGS sequence"/>
</dbReference>
<evidence type="ECO:0000256" key="1">
    <source>
        <dbReference type="ARBA" id="ARBA00009388"/>
    </source>
</evidence>
<dbReference type="GO" id="GO:0004222">
    <property type="term" value="F:metalloendopeptidase activity"/>
    <property type="evidence" value="ECO:0007669"/>
    <property type="project" value="UniProtKB-UniRule"/>
</dbReference>
<dbReference type="SUPFAM" id="SSF55486">
    <property type="entry name" value="Metalloproteases ('zincins'), catalytic domain"/>
    <property type="match status" value="1"/>
</dbReference>
<dbReference type="Gene3D" id="3.10.170.10">
    <property type="match status" value="1"/>
</dbReference>
<dbReference type="GO" id="GO:0006508">
    <property type="term" value="P:proteolysis"/>
    <property type="evidence" value="ECO:0007669"/>
    <property type="project" value="UniProtKB-KW"/>
</dbReference>
<dbReference type="EC" id="3.4.24.-" evidence="7"/>
<dbReference type="Gene3D" id="1.10.390.10">
    <property type="entry name" value="Neutral Protease Domain 2"/>
    <property type="match status" value="1"/>
</dbReference>
<dbReference type="InterPro" id="IPR008979">
    <property type="entry name" value="Galactose-bd-like_sf"/>
</dbReference>
<dbReference type="AlphaFoldDB" id="A0A841BH07"/>
<dbReference type="InterPro" id="IPR050728">
    <property type="entry name" value="Zinc_Metalloprotease_M4"/>
</dbReference>
<keyword evidence="4 7" id="KW-0378">Hydrolase</keyword>
<keyword evidence="5 7" id="KW-0862">Zinc</keyword>
<dbReference type="CDD" id="cd09597">
    <property type="entry name" value="M4_TLP"/>
    <property type="match status" value="1"/>
</dbReference>
<comment type="caution">
    <text evidence="9">The sequence shown here is derived from an EMBL/GenBank/DDBJ whole genome shotgun (WGS) entry which is preliminary data.</text>
</comment>
<feature type="domain" description="P/Homo B" evidence="8">
    <location>
        <begin position="409"/>
        <end position="527"/>
    </location>
</feature>
<evidence type="ECO:0000256" key="6">
    <source>
        <dbReference type="ARBA" id="ARBA00023049"/>
    </source>
</evidence>
<evidence type="ECO:0000256" key="5">
    <source>
        <dbReference type="ARBA" id="ARBA00022833"/>
    </source>
</evidence>
<proteinExistence type="inferred from homology"/>
<evidence type="ECO:0000313" key="9">
    <source>
        <dbReference type="EMBL" id="MBB5866915.1"/>
    </source>
</evidence>
<dbReference type="GO" id="GO:0005576">
    <property type="term" value="C:extracellular region"/>
    <property type="evidence" value="ECO:0007669"/>
    <property type="project" value="UniProtKB-SubCell"/>
</dbReference>
<sequence>MIDPLRGNSRTCDLTSGTCATLVDLDNVWGNGSTTNRQSVAVDAHYAAARTFDYFKNVHGRNGLFGNGTGTVSRVHYGNQYPYAFWDGTQMTYGDGLSNAKPLASLDVAAHELSHAVNDSILPPMTTGEAGGLREASSDIFGAMVEFYAANATDPGDYRPGDRTGINGDGSPVRHMYNPPLDGASHGCWSSSTKSLDVRYSSGVGNHFFFNLAEGSGATAYGTSPLCGSAPAVTGIGRLKAERIWYRALDVYFLAGTSYVNTANPANTARAGTLHATADLYGLCGVEYRAVQAAWTSVAVAGSDAPCSPGNNFTLTASPASGSVPVGGTLSTAVASALVSGVAESVALSASSATGVTAALVPATITSNGGTSTLTISTAAATAPGSYPVTVTGVSASVTRTVTFTLTVGSPLPGCSFTSGTDVAIVDLSTVESSITVTGCPGYANGYNPVDVHILHTYIGDLTVTLVAPDGSLYVLHNRTGGGTDNIHQSYILNLATELANGVWKLRVQDSAAGDVGKIDSWTIALQ</sequence>
<dbReference type="GO" id="GO:0046872">
    <property type="term" value="F:metal ion binding"/>
    <property type="evidence" value="ECO:0007669"/>
    <property type="project" value="UniProtKB-UniRule"/>
</dbReference>
<evidence type="ECO:0000256" key="2">
    <source>
        <dbReference type="ARBA" id="ARBA00022670"/>
    </source>
</evidence>
<dbReference type="InterPro" id="IPR002884">
    <property type="entry name" value="P_dom"/>
</dbReference>
<protein>
    <recommendedName>
        <fullName evidence="7">Neutral metalloproteinase</fullName>
        <ecNumber evidence="7">3.4.24.-</ecNumber>
    </recommendedName>
</protein>
<accession>A0A841BH07</accession>
<name>A0A841BH07_9ACTN</name>
<evidence type="ECO:0000256" key="3">
    <source>
        <dbReference type="ARBA" id="ARBA00022723"/>
    </source>
</evidence>
<evidence type="ECO:0000313" key="10">
    <source>
        <dbReference type="Proteomes" id="UP000587527"/>
    </source>
</evidence>
<dbReference type="PRINTS" id="PR00730">
    <property type="entry name" value="THERMOLYSIN"/>
</dbReference>
<keyword evidence="2 7" id="KW-0645">Protease</keyword>
<keyword evidence="7" id="KW-0964">Secreted</keyword>
<reference evidence="9 10" key="1">
    <citation type="submission" date="2020-08" db="EMBL/GenBank/DDBJ databases">
        <title>Sequencing the genomes of 1000 actinobacteria strains.</title>
        <authorList>
            <person name="Klenk H.-P."/>
        </authorList>
    </citation>
    <scope>NUCLEOTIDE SEQUENCE [LARGE SCALE GENOMIC DNA]</scope>
    <source>
        <strain evidence="9 10">DSM 45362</strain>
    </source>
</reference>
<dbReference type="PANTHER" id="PTHR33794:SF1">
    <property type="entry name" value="BACILLOLYSIN"/>
    <property type="match status" value="1"/>
</dbReference>
<dbReference type="Pfam" id="PF01447">
    <property type="entry name" value="Peptidase_M4"/>
    <property type="match status" value="1"/>
</dbReference>